<evidence type="ECO:0000313" key="1">
    <source>
        <dbReference type="EMBL" id="MFK7641044.1"/>
    </source>
</evidence>
<accession>A0ABW8Q0K4</accession>
<gene>
    <name evidence="1" type="ORF">ACI43T_00815</name>
</gene>
<sequence>MGKAHATMYTDRAKGRLKTRGAIFAETSAVIPAQVGIQKFEVAAALKYF</sequence>
<dbReference type="Proteomes" id="UP001621964">
    <property type="component" value="Unassembled WGS sequence"/>
</dbReference>
<comment type="caution">
    <text evidence="1">The sequence shown here is derived from an EMBL/GenBank/DDBJ whole genome shotgun (WGS) entry which is preliminary data.</text>
</comment>
<proteinExistence type="predicted"/>
<dbReference type="RefSeq" id="WP_405385266.1">
    <property type="nucleotide sequence ID" value="NZ_JBJGEB010000001.1"/>
</dbReference>
<name>A0ABW8Q0K4_9NEIS</name>
<organism evidence="1 2">
    <name type="scientific">Neisseria oralis</name>
    <dbReference type="NCBI Taxonomy" id="1107316"/>
    <lineage>
        <taxon>Bacteria</taxon>
        <taxon>Pseudomonadati</taxon>
        <taxon>Pseudomonadota</taxon>
        <taxon>Betaproteobacteria</taxon>
        <taxon>Neisseriales</taxon>
        <taxon>Neisseriaceae</taxon>
        <taxon>Neisseria</taxon>
    </lineage>
</organism>
<reference evidence="1 2" key="1">
    <citation type="submission" date="2024-11" db="EMBL/GenBank/DDBJ databases">
        <authorList>
            <person name="Mikucki A.G."/>
            <person name="Kahler C.M."/>
        </authorList>
    </citation>
    <scope>NUCLEOTIDE SEQUENCE [LARGE SCALE GENOMIC DNA]</scope>
    <source>
        <strain evidence="1 2">EXNM717</strain>
    </source>
</reference>
<dbReference type="EMBL" id="JBJGEB010000001">
    <property type="protein sequence ID" value="MFK7641044.1"/>
    <property type="molecule type" value="Genomic_DNA"/>
</dbReference>
<protein>
    <submittedName>
        <fullName evidence="1">Uncharacterized protein</fullName>
    </submittedName>
</protein>
<keyword evidence="2" id="KW-1185">Reference proteome</keyword>
<evidence type="ECO:0000313" key="2">
    <source>
        <dbReference type="Proteomes" id="UP001621964"/>
    </source>
</evidence>